<dbReference type="Ensembl" id="ENSOCUT00000033521.2">
    <property type="protein sequence ID" value="ENSOCUP00000026567.2"/>
    <property type="gene ID" value="ENSOCUG00000029750.2"/>
</dbReference>
<feature type="compositionally biased region" description="Basic and acidic residues" evidence="1">
    <location>
        <begin position="163"/>
        <end position="178"/>
    </location>
</feature>
<dbReference type="EMBL" id="AAGW02062516">
    <property type="status" value="NOT_ANNOTATED_CDS"/>
    <property type="molecule type" value="Genomic_DNA"/>
</dbReference>
<dbReference type="SUPFAM" id="SSF47353">
    <property type="entry name" value="Retrovirus capsid dimerization domain-like"/>
    <property type="match status" value="1"/>
</dbReference>
<dbReference type="GO" id="GO:0005198">
    <property type="term" value="F:structural molecule activity"/>
    <property type="evidence" value="ECO:0007669"/>
    <property type="project" value="InterPro"/>
</dbReference>
<reference evidence="4" key="2">
    <citation type="submission" date="2025-08" db="UniProtKB">
        <authorList>
            <consortium name="Ensembl"/>
        </authorList>
    </citation>
    <scope>IDENTIFICATION</scope>
    <source>
        <strain evidence="4">Thorbecke</strain>
    </source>
</reference>
<proteinExistence type="predicted"/>
<dbReference type="InterPro" id="IPR038124">
    <property type="entry name" value="B_retro_matrix_sf"/>
</dbReference>
<evidence type="ECO:0000259" key="3">
    <source>
        <dbReference type="Pfam" id="PF19317"/>
    </source>
</evidence>
<dbReference type="Pfam" id="PF02337">
    <property type="entry name" value="Gag_p10"/>
    <property type="match status" value="1"/>
</dbReference>
<reference evidence="4 5" key="1">
    <citation type="journal article" date="2011" name="Nature">
        <title>A high-resolution map of human evolutionary constraint using 29 mammals.</title>
        <authorList>
            <person name="Lindblad-Toh K."/>
            <person name="Garber M."/>
            <person name="Zuk O."/>
            <person name="Lin M.F."/>
            <person name="Parker B.J."/>
            <person name="Washietl S."/>
            <person name="Kheradpour P."/>
            <person name="Ernst J."/>
            <person name="Jordan G."/>
            <person name="Mauceli E."/>
            <person name="Ward L.D."/>
            <person name="Lowe C.B."/>
            <person name="Holloway A.K."/>
            <person name="Clamp M."/>
            <person name="Gnerre S."/>
            <person name="Alfoldi J."/>
            <person name="Beal K."/>
            <person name="Chang J."/>
            <person name="Clawson H."/>
            <person name="Cuff J."/>
            <person name="Di Palma F."/>
            <person name="Fitzgerald S."/>
            <person name="Flicek P."/>
            <person name="Guttman M."/>
            <person name="Hubisz M.J."/>
            <person name="Jaffe D.B."/>
            <person name="Jungreis I."/>
            <person name="Kent W.J."/>
            <person name="Kostka D."/>
            <person name="Lara M."/>
            <person name="Martins A.L."/>
            <person name="Massingham T."/>
            <person name="Moltke I."/>
            <person name="Raney B.J."/>
            <person name="Rasmussen M.D."/>
            <person name="Robinson J."/>
            <person name="Stark A."/>
            <person name="Vilella A.J."/>
            <person name="Wen J."/>
            <person name="Xie X."/>
            <person name="Zody M.C."/>
            <person name="Baldwin J."/>
            <person name="Bloom T."/>
            <person name="Chin C.W."/>
            <person name="Heiman D."/>
            <person name="Nicol R."/>
            <person name="Nusbaum C."/>
            <person name="Young S."/>
            <person name="Wilkinson J."/>
            <person name="Worley K.C."/>
            <person name="Kovar C.L."/>
            <person name="Muzny D.M."/>
            <person name="Gibbs R.A."/>
            <person name="Cree A."/>
            <person name="Dihn H.H."/>
            <person name="Fowler G."/>
            <person name="Jhangiani S."/>
            <person name="Joshi V."/>
            <person name="Lee S."/>
            <person name="Lewis L.R."/>
            <person name="Nazareth L.V."/>
            <person name="Okwuonu G."/>
            <person name="Santibanez J."/>
            <person name="Warren W.C."/>
            <person name="Mardis E.R."/>
            <person name="Weinstock G.M."/>
            <person name="Wilson R.K."/>
            <person name="Delehaunty K."/>
            <person name="Dooling D."/>
            <person name="Fronik C."/>
            <person name="Fulton L."/>
            <person name="Fulton B."/>
            <person name="Graves T."/>
            <person name="Minx P."/>
            <person name="Sodergren E."/>
            <person name="Birney E."/>
            <person name="Margulies E.H."/>
            <person name="Herrero J."/>
            <person name="Green E.D."/>
            <person name="Haussler D."/>
            <person name="Siepel A."/>
            <person name="Goldman N."/>
            <person name="Pollard K.S."/>
            <person name="Pedersen J.S."/>
            <person name="Lander E.S."/>
            <person name="Kellis M."/>
        </authorList>
    </citation>
    <scope>NUCLEOTIDE SEQUENCE [LARGE SCALE GENOMIC DNA]</scope>
    <source>
        <strain evidence="4 5">Thorbecke inbred</strain>
    </source>
</reference>
<dbReference type="eggNOG" id="KOG0017">
    <property type="taxonomic scope" value="Eukaryota"/>
</dbReference>
<feature type="region of interest" description="Disordered" evidence="1">
    <location>
        <begin position="106"/>
        <end position="127"/>
    </location>
</feature>
<dbReference type="InterPro" id="IPR050195">
    <property type="entry name" value="Primate_lentivir_Gag_pol-like"/>
</dbReference>
<dbReference type="Pfam" id="PF19317">
    <property type="entry name" value="Gag_p24_C"/>
    <property type="match status" value="1"/>
</dbReference>
<dbReference type="InterPro" id="IPR010999">
    <property type="entry name" value="Retrovr_matrix"/>
</dbReference>
<dbReference type="Gene3D" id="1.10.1200.30">
    <property type="match status" value="1"/>
</dbReference>
<reference evidence="4" key="3">
    <citation type="submission" date="2025-09" db="UniProtKB">
        <authorList>
            <consortium name="Ensembl"/>
        </authorList>
    </citation>
    <scope>IDENTIFICATION</scope>
    <source>
        <strain evidence="4">Thorbecke</strain>
    </source>
</reference>
<dbReference type="HOGENOM" id="CLU_019132_1_0_1"/>
<dbReference type="InterPro" id="IPR045345">
    <property type="entry name" value="Gag_p24_C"/>
</dbReference>
<evidence type="ECO:0000259" key="2">
    <source>
        <dbReference type="Pfam" id="PF02337"/>
    </source>
</evidence>
<dbReference type="InParanoid" id="U3KMV8"/>
<dbReference type="Pfam" id="PF00607">
    <property type="entry name" value="Gag_p24"/>
    <property type="match status" value="1"/>
</dbReference>
<dbReference type="SUPFAM" id="SSF47836">
    <property type="entry name" value="Retroviral matrix proteins"/>
    <property type="match status" value="1"/>
</dbReference>
<name>U3KMV8_RABIT</name>
<dbReference type="GO" id="GO:0016032">
    <property type="term" value="P:viral process"/>
    <property type="evidence" value="ECO:0007669"/>
    <property type="project" value="InterPro"/>
</dbReference>
<dbReference type="Bgee" id="ENSOCUG00000029750">
    <property type="expression patterns" value="Expressed in heart and 18 other cell types or tissues"/>
</dbReference>
<sequence length="489" mass="54077">MGNSQSHEIFLALNALLRENGLKLKPSTLHRFLRNCDTIAPWYGVSGSLTIPSWDKLGRDLDFAFEQGNLEGGVRPIWKLVRACLEDEQCSEAILSGQAALEELQEERSERAASEKGKTLKESRKRTRKKLYPDLSELCSPSLVSSSSAESSSESSSESEECGDNKESDIKQVRELNRQMRKLQLKGKKELKHGTFKGNLGEEPEASPPQYEPVSAQERGRTFCPGVWKQVGAELLSAYPVFQDPQGQRYEEPLDIKIIKSLAESVRAYGISGSFTLAQVENLQRYCMTPNDWSGLARAALSPGQYLDFRAFLIDFANEQAAENAAAGNQHWDRDMLLGIGRFANQQTGYPHAVYEQVNKIAIKAWKSIPNRGEVSGNLTKITQGPTEPFSDFAAHMVEAAGRIFGDPDRAMPLIEQLVFEQCIKECRAAITPWKSKGLQVWIKQCREIGGPLSNTGLAAAVLQITKGNRGSGNAGACFSCGKMGHMKR</sequence>
<dbReference type="InterPro" id="IPR003322">
    <property type="entry name" value="B_retro_matrix"/>
</dbReference>
<protein>
    <submittedName>
        <fullName evidence="4">Uncharacterized protein</fullName>
    </submittedName>
</protein>
<dbReference type="PANTHER" id="PTHR40389:SF3">
    <property type="entry name" value="IGE-BINDING PROTEIN"/>
    <property type="match status" value="1"/>
</dbReference>
<evidence type="ECO:0000313" key="4">
    <source>
        <dbReference type="Ensembl" id="ENSOCUP00000026567.2"/>
    </source>
</evidence>
<dbReference type="InterPro" id="IPR008916">
    <property type="entry name" value="Retrov_capsid_C"/>
</dbReference>
<dbReference type="Proteomes" id="UP000001811">
    <property type="component" value="Chromosome 13"/>
</dbReference>
<dbReference type="SMR" id="U3KMV8"/>
<dbReference type="GeneTree" id="ENSGT00940000162994"/>
<evidence type="ECO:0000313" key="5">
    <source>
        <dbReference type="Proteomes" id="UP000001811"/>
    </source>
</evidence>
<feature type="compositionally biased region" description="Basic and acidic residues" evidence="1">
    <location>
        <begin position="106"/>
        <end position="122"/>
    </location>
</feature>
<keyword evidence="5" id="KW-1185">Reference proteome</keyword>
<organism evidence="4 5">
    <name type="scientific">Oryctolagus cuniculus</name>
    <name type="common">Rabbit</name>
    <dbReference type="NCBI Taxonomy" id="9986"/>
    <lineage>
        <taxon>Eukaryota</taxon>
        <taxon>Metazoa</taxon>
        <taxon>Chordata</taxon>
        <taxon>Craniata</taxon>
        <taxon>Vertebrata</taxon>
        <taxon>Euteleostomi</taxon>
        <taxon>Mammalia</taxon>
        <taxon>Eutheria</taxon>
        <taxon>Euarchontoglires</taxon>
        <taxon>Glires</taxon>
        <taxon>Lagomorpha</taxon>
        <taxon>Leporidae</taxon>
        <taxon>Oryctolagus</taxon>
    </lineage>
</organism>
<dbReference type="PaxDb" id="9986-ENSOCUP00000026567"/>
<dbReference type="SUPFAM" id="SSF47943">
    <property type="entry name" value="Retrovirus capsid protein, N-terminal core domain"/>
    <property type="match status" value="1"/>
</dbReference>
<feature type="compositionally biased region" description="Low complexity" evidence="1">
    <location>
        <begin position="139"/>
        <end position="156"/>
    </location>
</feature>
<feature type="compositionally biased region" description="Basic residues" evidence="1">
    <location>
        <begin position="179"/>
        <end position="195"/>
    </location>
</feature>
<evidence type="ECO:0000256" key="1">
    <source>
        <dbReference type="SAM" id="MobiDB-lite"/>
    </source>
</evidence>
<dbReference type="InterPro" id="IPR008919">
    <property type="entry name" value="Retrov_capsid_N"/>
</dbReference>
<feature type="region of interest" description="Disordered" evidence="1">
    <location>
        <begin position="139"/>
        <end position="213"/>
    </location>
</feature>
<dbReference type="AlphaFoldDB" id="U3KMV8"/>
<feature type="domain" description="Beta-retroviral matrix protein" evidence="2">
    <location>
        <begin position="7"/>
        <end position="86"/>
    </location>
</feature>
<accession>U3KMV8</accession>
<feature type="domain" description="Retroviral nucleocapsid Gag protein p24 C-terminal" evidence="3">
    <location>
        <begin position="378"/>
        <end position="438"/>
    </location>
</feature>
<dbReference type="Gene3D" id="1.10.375.10">
    <property type="entry name" value="Human Immunodeficiency Virus Type 1 Capsid Protein"/>
    <property type="match status" value="1"/>
</dbReference>
<dbReference type="PANTHER" id="PTHR40389">
    <property type="entry name" value="ENDOGENOUS RETROVIRUS GROUP K MEMBER 24 GAG POLYPROTEIN-RELATED"/>
    <property type="match status" value="1"/>
</dbReference>
<dbReference type="Gene3D" id="1.10.150.490">
    <property type="entry name" value="Retroviral GAG p10 protein"/>
    <property type="match status" value="1"/>
</dbReference>